<organism evidence="2 3">
    <name type="scientific">Macrophomina phaseolina (strain MS6)</name>
    <name type="common">Charcoal rot fungus</name>
    <dbReference type="NCBI Taxonomy" id="1126212"/>
    <lineage>
        <taxon>Eukaryota</taxon>
        <taxon>Fungi</taxon>
        <taxon>Dikarya</taxon>
        <taxon>Ascomycota</taxon>
        <taxon>Pezizomycotina</taxon>
        <taxon>Dothideomycetes</taxon>
        <taxon>Dothideomycetes incertae sedis</taxon>
        <taxon>Botryosphaeriales</taxon>
        <taxon>Botryosphaeriaceae</taxon>
        <taxon>Macrophomina</taxon>
    </lineage>
</organism>
<evidence type="ECO:0000313" key="3">
    <source>
        <dbReference type="Proteomes" id="UP000007129"/>
    </source>
</evidence>
<dbReference type="AlphaFoldDB" id="K2RE93"/>
<accession>K2RE93</accession>
<dbReference type="HOGENOM" id="CLU_1865489_0_0_1"/>
<comment type="caution">
    <text evidence="2">The sequence shown here is derived from an EMBL/GenBank/DDBJ whole genome shotgun (WGS) entry which is preliminary data.</text>
</comment>
<dbReference type="EMBL" id="AHHD01000496">
    <property type="protein sequence ID" value="EKG11232.1"/>
    <property type="molecule type" value="Genomic_DNA"/>
</dbReference>
<evidence type="ECO:0000313" key="2">
    <source>
        <dbReference type="EMBL" id="EKG11232.1"/>
    </source>
</evidence>
<keyword evidence="1" id="KW-0812">Transmembrane</keyword>
<dbReference type="Proteomes" id="UP000007129">
    <property type="component" value="Unassembled WGS sequence"/>
</dbReference>
<keyword evidence="1" id="KW-0472">Membrane</keyword>
<evidence type="ECO:0000256" key="1">
    <source>
        <dbReference type="SAM" id="Phobius"/>
    </source>
</evidence>
<proteinExistence type="predicted"/>
<reference evidence="2 3" key="1">
    <citation type="journal article" date="2012" name="BMC Genomics">
        <title>Tools to kill: Genome of one of the most destructive plant pathogenic fungi Macrophomina phaseolina.</title>
        <authorList>
            <person name="Islam M.S."/>
            <person name="Haque M.S."/>
            <person name="Islam M.M."/>
            <person name="Emdad E.M."/>
            <person name="Halim A."/>
            <person name="Hossen Q.M.M."/>
            <person name="Hossain M.Z."/>
            <person name="Ahmed B."/>
            <person name="Rahim S."/>
            <person name="Rahman M.S."/>
            <person name="Alam M.M."/>
            <person name="Hou S."/>
            <person name="Wan X."/>
            <person name="Saito J.A."/>
            <person name="Alam M."/>
        </authorList>
    </citation>
    <scope>NUCLEOTIDE SEQUENCE [LARGE SCALE GENOMIC DNA]</scope>
    <source>
        <strain evidence="2 3">MS6</strain>
    </source>
</reference>
<gene>
    <name evidence="2" type="ORF">MPH_11703</name>
</gene>
<keyword evidence="1" id="KW-1133">Transmembrane helix</keyword>
<sequence>MPSTNQGITSYAEMSLTFQCVLLHGRWRAGNPLDARGFSGHFIIWLLQVSLCGMRIGTSDCHRGSVVNKVLGRSWCESCGLFPYTPFLQTLLYFFVVGLWMLRGYFPFLAFCLCDIKLRTTTSTSGPALRALLPPEK</sequence>
<feature type="transmembrane region" description="Helical" evidence="1">
    <location>
        <begin position="91"/>
        <end position="114"/>
    </location>
</feature>
<dbReference type="InParanoid" id="K2RE93"/>
<protein>
    <submittedName>
        <fullName evidence="2">Uncharacterized protein</fullName>
    </submittedName>
</protein>
<dbReference type="VEuPathDB" id="FungiDB:MPH_11703"/>
<name>K2RE93_MACPH</name>